<dbReference type="GO" id="GO:0005737">
    <property type="term" value="C:cytoplasm"/>
    <property type="evidence" value="ECO:0007669"/>
    <property type="project" value="TreeGrafter"/>
</dbReference>
<organism evidence="5 6">
    <name type="scientific">Paracoccus sphaerophysae</name>
    <dbReference type="NCBI Taxonomy" id="690417"/>
    <lineage>
        <taxon>Bacteria</taxon>
        <taxon>Pseudomonadati</taxon>
        <taxon>Pseudomonadota</taxon>
        <taxon>Alphaproteobacteria</taxon>
        <taxon>Rhodobacterales</taxon>
        <taxon>Paracoccaceae</taxon>
        <taxon>Paracoccus</taxon>
    </lineage>
</organism>
<accession>A0A099EV33</accession>
<dbReference type="STRING" id="690417.IC63_15035"/>
<evidence type="ECO:0000256" key="3">
    <source>
        <dbReference type="ARBA" id="ARBA00023239"/>
    </source>
</evidence>
<evidence type="ECO:0000313" key="5">
    <source>
        <dbReference type="EMBL" id="KGJ02255.1"/>
    </source>
</evidence>
<keyword evidence="2" id="KW-0479">Metal-binding</keyword>
<keyword evidence="3" id="KW-0456">Lyase</keyword>
<dbReference type="SUPFAM" id="SSF51621">
    <property type="entry name" value="Phosphoenolpyruvate/pyruvate domain"/>
    <property type="match status" value="1"/>
</dbReference>
<reference evidence="5 6" key="1">
    <citation type="submission" date="2014-09" db="EMBL/GenBank/DDBJ databases">
        <authorList>
            <person name="McGinnis J.M."/>
            <person name="Wolfgang W.J."/>
        </authorList>
    </citation>
    <scope>NUCLEOTIDE SEQUENCE [LARGE SCALE GENOMIC DNA]</scope>
    <source>
        <strain evidence="5 6">HAMBI 3106</strain>
    </source>
</reference>
<keyword evidence="6" id="KW-1185">Reference proteome</keyword>
<comment type="similarity">
    <text evidence="1">Belongs to the HpcH/HpaI aldolase family.</text>
</comment>
<dbReference type="InterPro" id="IPR040442">
    <property type="entry name" value="Pyrv_kinase-like_dom_sf"/>
</dbReference>
<dbReference type="InterPro" id="IPR005000">
    <property type="entry name" value="Aldolase/citrate-lyase_domain"/>
</dbReference>
<dbReference type="EMBL" id="JRKS01000072">
    <property type="protein sequence ID" value="KGJ02255.1"/>
    <property type="molecule type" value="Genomic_DNA"/>
</dbReference>
<dbReference type="Proteomes" id="UP000029917">
    <property type="component" value="Unassembled WGS sequence"/>
</dbReference>
<feature type="domain" description="HpcH/HpaI aldolase/citrate lyase" evidence="4">
    <location>
        <begin position="20"/>
        <end position="212"/>
    </location>
</feature>
<sequence length="271" mass="28486">MFENRLKALWAQGRPAINGWLSVGNPFIAEIMAGQGYDSITIDLQHGALDYGQALPMFQALRASGVVPLARVPWNEAGSVMKVLDAGAMGVICPMINSAAEAAQFVSYLRYPPLGQRSFGPTRASFAYGGYDTGAANDQILALAMIETQAGVDNLEAIAATPGLDGLYIGPSDLTLGTRNGRLPPGFDREEPEIVELIRRIQAVCAKNGLRACLHCGEADYAARAIGWGFDLTTVSGDTRLLAMAAAASVARWRELVDGGKAAGPAGKGGC</sequence>
<evidence type="ECO:0000313" key="6">
    <source>
        <dbReference type="Proteomes" id="UP000029917"/>
    </source>
</evidence>
<proteinExistence type="inferred from homology"/>
<gene>
    <name evidence="5" type="ORF">IC63_15035</name>
</gene>
<evidence type="ECO:0000256" key="1">
    <source>
        <dbReference type="ARBA" id="ARBA00005568"/>
    </source>
</evidence>
<dbReference type="Gene3D" id="3.20.20.60">
    <property type="entry name" value="Phosphoenolpyruvate-binding domains"/>
    <property type="match status" value="1"/>
</dbReference>
<name>A0A099EV33_9RHOB</name>
<dbReference type="GO" id="GO:0016832">
    <property type="term" value="F:aldehyde-lyase activity"/>
    <property type="evidence" value="ECO:0007669"/>
    <property type="project" value="TreeGrafter"/>
</dbReference>
<dbReference type="AlphaFoldDB" id="A0A099EV33"/>
<protein>
    <submittedName>
        <fullName evidence="5">2,4-dihydroxyhept-2-ene-1,7-dioic acid aldolase</fullName>
    </submittedName>
</protein>
<dbReference type="RefSeq" id="WP_036721668.1">
    <property type="nucleotide sequence ID" value="NZ_JRKS01000072.1"/>
</dbReference>
<dbReference type="PANTHER" id="PTHR30502">
    <property type="entry name" value="2-KETO-3-DEOXY-L-RHAMNONATE ALDOLASE"/>
    <property type="match status" value="1"/>
</dbReference>
<dbReference type="InterPro" id="IPR050251">
    <property type="entry name" value="HpcH-HpaI_aldolase"/>
</dbReference>
<dbReference type="PANTHER" id="PTHR30502:SF0">
    <property type="entry name" value="PHOSPHOENOLPYRUVATE CARBOXYLASE FAMILY PROTEIN"/>
    <property type="match status" value="1"/>
</dbReference>
<comment type="caution">
    <text evidence="5">The sequence shown here is derived from an EMBL/GenBank/DDBJ whole genome shotgun (WGS) entry which is preliminary data.</text>
</comment>
<dbReference type="GO" id="GO:0046872">
    <property type="term" value="F:metal ion binding"/>
    <property type="evidence" value="ECO:0007669"/>
    <property type="project" value="UniProtKB-KW"/>
</dbReference>
<dbReference type="InterPro" id="IPR015813">
    <property type="entry name" value="Pyrv/PenolPyrv_kinase-like_dom"/>
</dbReference>
<evidence type="ECO:0000256" key="2">
    <source>
        <dbReference type="ARBA" id="ARBA00022723"/>
    </source>
</evidence>
<evidence type="ECO:0000259" key="4">
    <source>
        <dbReference type="Pfam" id="PF03328"/>
    </source>
</evidence>
<reference evidence="5 6" key="2">
    <citation type="submission" date="2014-10" db="EMBL/GenBank/DDBJ databases">
        <title>Paracoccus sanguinis sp. nov., isolated from clinical specimens of New York State patients.</title>
        <authorList>
            <person name="Mingle L.A."/>
            <person name="Cole J.A."/>
            <person name="Lapierre P."/>
            <person name="Musser K.A."/>
        </authorList>
    </citation>
    <scope>NUCLEOTIDE SEQUENCE [LARGE SCALE GENOMIC DNA]</scope>
    <source>
        <strain evidence="5 6">HAMBI 3106</strain>
    </source>
</reference>
<dbReference type="Pfam" id="PF03328">
    <property type="entry name" value="HpcH_HpaI"/>
    <property type="match status" value="1"/>
</dbReference>
<dbReference type="OrthoDB" id="9802624at2"/>